<accession>A0ABN2B4J3</accession>
<dbReference type="Proteomes" id="UP001501791">
    <property type="component" value="Unassembled WGS sequence"/>
</dbReference>
<gene>
    <name evidence="3" type="ORF">GCM10009691_05860</name>
</gene>
<evidence type="ECO:0000313" key="3">
    <source>
        <dbReference type="EMBL" id="GAA1533031.1"/>
    </source>
</evidence>
<feature type="region of interest" description="Disordered" evidence="1">
    <location>
        <begin position="44"/>
        <end position="80"/>
    </location>
</feature>
<feature type="transmembrane region" description="Helical" evidence="2">
    <location>
        <begin position="116"/>
        <end position="137"/>
    </location>
</feature>
<evidence type="ECO:0000313" key="4">
    <source>
        <dbReference type="Proteomes" id="UP001501791"/>
    </source>
</evidence>
<feature type="transmembrane region" description="Helical" evidence="2">
    <location>
        <begin position="90"/>
        <end position="110"/>
    </location>
</feature>
<name>A0ABN2B4J3_9MICO</name>
<protein>
    <submittedName>
        <fullName evidence="3">Uncharacterized protein</fullName>
    </submittedName>
</protein>
<keyword evidence="2" id="KW-1133">Transmembrane helix</keyword>
<organism evidence="3 4">
    <name type="scientific">Brevibacterium picturae</name>
    <dbReference type="NCBI Taxonomy" id="260553"/>
    <lineage>
        <taxon>Bacteria</taxon>
        <taxon>Bacillati</taxon>
        <taxon>Actinomycetota</taxon>
        <taxon>Actinomycetes</taxon>
        <taxon>Micrococcales</taxon>
        <taxon>Brevibacteriaceae</taxon>
        <taxon>Brevibacterium</taxon>
    </lineage>
</organism>
<comment type="caution">
    <text evidence="3">The sequence shown here is derived from an EMBL/GenBank/DDBJ whole genome shotgun (WGS) entry which is preliminary data.</text>
</comment>
<evidence type="ECO:0000256" key="1">
    <source>
        <dbReference type="SAM" id="MobiDB-lite"/>
    </source>
</evidence>
<keyword evidence="2" id="KW-0812">Transmembrane</keyword>
<reference evidence="3 4" key="1">
    <citation type="journal article" date="2019" name="Int. J. Syst. Evol. Microbiol.">
        <title>The Global Catalogue of Microorganisms (GCM) 10K type strain sequencing project: providing services to taxonomists for standard genome sequencing and annotation.</title>
        <authorList>
            <consortium name="The Broad Institute Genomics Platform"/>
            <consortium name="The Broad Institute Genome Sequencing Center for Infectious Disease"/>
            <person name="Wu L."/>
            <person name="Ma J."/>
        </authorList>
    </citation>
    <scope>NUCLEOTIDE SEQUENCE [LARGE SCALE GENOMIC DNA]</scope>
    <source>
        <strain evidence="3 4">JCM 13319</strain>
    </source>
</reference>
<proteinExistence type="predicted"/>
<evidence type="ECO:0000256" key="2">
    <source>
        <dbReference type="SAM" id="Phobius"/>
    </source>
</evidence>
<keyword evidence="4" id="KW-1185">Reference proteome</keyword>
<sequence>MPIVLWGHALRDSVPVEVLSAARGRSLQQSDAVVYIEIAAPRARGPSSIGMSEGWNAHRLPNPPSTDPAASAPNRPRSPQPHPVWLSRSLLWAALLIDFVPILVTTPILISGDPAMFAELVNIASGITSMLLGAVAMPSRSLA</sequence>
<keyword evidence="2" id="KW-0472">Membrane</keyword>
<dbReference type="EMBL" id="BAAALY010000003">
    <property type="protein sequence ID" value="GAA1533031.1"/>
    <property type="molecule type" value="Genomic_DNA"/>
</dbReference>